<gene>
    <name evidence="11" type="ORF">Esi_0085_0035</name>
</gene>
<evidence type="ECO:0000256" key="2">
    <source>
        <dbReference type="ARBA" id="ARBA00022692"/>
    </source>
</evidence>
<feature type="transmembrane region" description="Helical" evidence="8">
    <location>
        <begin position="345"/>
        <end position="364"/>
    </location>
</feature>
<dbReference type="OMA" id="RECQSHS"/>
<comment type="similarity">
    <text evidence="8">Belongs to the DHHC palmitoyltransferase family.</text>
</comment>
<feature type="repeat" description="ANK" evidence="7">
    <location>
        <begin position="199"/>
        <end position="233"/>
    </location>
</feature>
<keyword evidence="5 7" id="KW-0040">ANK repeat</keyword>
<keyword evidence="4 8" id="KW-1133">Transmembrane helix</keyword>
<protein>
    <recommendedName>
        <fullName evidence="8">Palmitoyltransferase</fullName>
        <ecNumber evidence="8">2.3.1.225</ecNumber>
    </recommendedName>
</protein>
<dbReference type="OrthoDB" id="6781668at2759"/>
<dbReference type="PANTHER" id="PTHR24161:SF85">
    <property type="entry name" value="PALMITOYLTRANSFERASE HIP14"/>
    <property type="match status" value="1"/>
</dbReference>
<evidence type="ECO:0000256" key="9">
    <source>
        <dbReference type="SAM" id="MobiDB-lite"/>
    </source>
</evidence>
<dbReference type="PANTHER" id="PTHR24161">
    <property type="entry name" value="ANK_REP_REGION DOMAIN-CONTAINING PROTEIN-RELATED"/>
    <property type="match status" value="1"/>
</dbReference>
<feature type="region of interest" description="Disordered" evidence="9">
    <location>
        <begin position="579"/>
        <end position="601"/>
    </location>
</feature>
<dbReference type="EC" id="2.3.1.225" evidence="8"/>
<dbReference type="PROSITE" id="PS50088">
    <property type="entry name" value="ANK_REPEAT"/>
    <property type="match status" value="3"/>
</dbReference>
<dbReference type="eggNOG" id="KOG0509">
    <property type="taxonomic scope" value="Eukaryota"/>
</dbReference>
<dbReference type="GO" id="GO:0019706">
    <property type="term" value="F:protein-cysteine S-palmitoyltransferase activity"/>
    <property type="evidence" value="ECO:0007669"/>
    <property type="project" value="UniProtKB-EC"/>
</dbReference>
<dbReference type="PROSITE" id="PS50297">
    <property type="entry name" value="ANK_REP_REGION"/>
    <property type="match status" value="2"/>
</dbReference>
<keyword evidence="3" id="KW-0677">Repeat</keyword>
<accession>D7G7R7</accession>
<dbReference type="Pfam" id="PF00023">
    <property type="entry name" value="Ank"/>
    <property type="match status" value="1"/>
</dbReference>
<dbReference type="Proteomes" id="UP000002630">
    <property type="component" value="Linkage Group LG16"/>
</dbReference>
<dbReference type="EMBL" id="FN649741">
    <property type="protein sequence ID" value="CBJ27798.1"/>
    <property type="molecule type" value="Genomic_DNA"/>
</dbReference>
<dbReference type="PROSITE" id="PS50216">
    <property type="entry name" value="DHHC"/>
    <property type="match status" value="1"/>
</dbReference>
<feature type="transmembrane region" description="Helical" evidence="8">
    <location>
        <begin position="317"/>
        <end position="339"/>
    </location>
</feature>
<dbReference type="STRING" id="2880.D7G7R7"/>
<evidence type="ECO:0000259" key="10">
    <source>
        <dbReference type="Pfam" id="PF01529"/>
    </source>
</evidence>
<feature type="repeat" description="ANK" evidence="7">
    <location>
        <begin position="161"/>
        <end position="195"/>
    </location>
</feature>
<reference evidence="11 12" key="1">
    <citation type="journal article" date="2010" name="Nature">
        <title>The Ectocarpus genome and the independent evolution of multicellularity in brown algae.</title>
        <authorList>
            <person name="Cock J.M."/>
            <person name="Sterck L."/>
            <person name="Rouze P."/>
            <person name="Scornet D."/>
            <person name="Allen A.E."/>
            <person name="Amoutzias G."/>
            <person name="Anthouard V."/>
            <person name="Artiguenave F."/>
            <person name="Aury J.M."/>
            <person name="Badger J.H."/>
            <person name="Beszteri B."/>
            <person name="Billiau K."/>
            <person name="Bonnet E."/>
            <person name="Bothwell J.H."/>
            <person name="Bowler C."/>
            <person name="Boyen C."/>
            <person name="Brownlee C."/>
            <person name="Carrano C.J."/>
            <person name="Charrier B."/>
            <person name="Cho G.Y."/>
            <person name="Coelho S.M."/>
            <person name="Collen J."/>
            <person name="Corre E."/>
            <person name="Da Silva C."/>
            <person name="Delage L."/>
            <person name="Delaroque N."/>
            <person name="Dittami S.M."/>
            <person name="Doulbeau S."/>
            <person name="Elias M."/>
            <person name="Farnham G."/>
            <person name="Gachon C.M."/>
            <person name="Gschloessl B."/>
            <person name="Heesch S."/>
            <person name="Jabbari K."/>
            <person name="Jubin C."/>
            <person name="Kawai H."/>
            <person name="Kimura K."/>
            <person name="Kloareg B."/>
            <person name="Kupper F.C."/>
            <person name="Lang D."/>
            <person name="Le Bail A."/>
            <person name="Leblanc C."/>
            <person name="Lerouge P."/>
            <person name="Lohr M."/>
            <person name="Lopez P.J."/>
            <person name="Martens C."/>
            <person name="Maumus F."/>
            <person name="Michel G."/>
            <person name="Miranda-Saavedra D."/>
            <person name="Morales J."/>
            <person name="Moreau H."/>
            <person name="Motomura T."/>
            <person name="Nagasato C."/>
            <person name="Napoli C.A."/>
            <person name="Nelson D.R."/>
            <person name="Nyvall-Collen P."/>
            <person name="Peters A.F."/>
            <person name="Pommier C."/>
            <person name="Potin P."/>
            <person name="Poulain J."/>
            <person name="Quesneville H."/>
            <person name="Read B."/>
            <person name="Rensing S.A."/>
            <person name="Ritter A."/>
            <person name="Rousvoal S."/>
            <person name="Samanta M."/>
            <person name="Samson G."/>
            <person name="Schroeder D.C."/>
            <person name="Segurens B."/>
            <person name="Strittmatter M."/>
            <person name="Tonon T."/>
            <person name="Tregear J.W."/>
            <person name="Valentin K."/>
            <person name="von Dassow P."/>
            <person name="Yamagishi T."/>
            <person name="Van de Peer Y."/>
            <person name="Wincker P."/>
        </authorList>
    </citation>
    <scope>NUCLEOTIDE SEQUENCE [LARGE SCALE GENOMIC DNA]</scope>
    <source>
        <strain evidence="12">Ec32 / CCAP1310/4</strain>
    </source>
</reference>
<evidence type="ECO:0000313" key="11">
    <source>
        <dbReference type="EMBL" id="CBJ27798.1"/>
    </source>
</evidence>
<feature type="transmembrane region" description="Helical" evidence="8">
    <location>
        <begin position="273"/>
        <end position="296"/>
    </location>
</feature>
<feature type="domain" description="Palmitoyltransferase DHHC" evidence="10">
    <location>
        <begin position="396"/>
        <end position="521"/>
    </location>
</feature>
<feature type="region of interest" description="Disordered" evidence="9">
    <location>
        <begin position="1"/>
        <end position="22"/>
    </location>
</feature>
<feature type="transmembrane region" description="Helical" evidence="8">
    <location>
        <begin position="482"/>
        <end position="504"/>
    </location>
</feature>
<dbReference type="InterPro" id="IPR001594">
    <property type="entry name" value="Palmitoyltrfase_DHHC"/>
</dbReference>
<dbReference type="EMBL" id="FN649086">
    <property type="protein sequence ID" value="CBJ27798.1"/>
    <property type="molecule type" value="Genomic_DNA"/>
</dbReference>
<dbReference type="SUPFAM" id="SSF48403">
    <property type="entry name" value="Ankyrin repeat"/>
    <property type="match status" value="1"/>
</dbReference>
<evidence type="ECO:0000256" key="7">
    <source>
        <dbReference type="PROSITE-ProRule" id="PRU00023"/>
    </source>
</evidence>
<dbReference type="AlphaFoldDB" id="D7G7R7"/>
<dbReference type="GO" id="GO:0016020">
    <property type="term" value="C:membrane"/>
    <property type="evidence" value="ECO:0007669"/>
    <property type="project" value="UniProtKB-SubCell"/>
</dbReference>
<dbReference type="Pfam" id="PF12796">
    <property type="entry name" value="Ank_2"/>
    <property type="match status" value="1"/>
</dbReference>
<dbReference type="Pfam" id="PF01529">
    <property type="entry name" value="DHHC"/>
    <property type="match status" value="1"/>
</dbReference>
<sequence length="601" mass="65782">MMMDTAPTIMNPSLAHPPPVASTPVQDAVKACQFGDEDALQELLEPATGRALVDVNDRDAEDVPLLHWAAINDRRGVVKYLLKRGADTCAIGGVLKESALMWAARQGYMTIIVDLLQAGADCLQRNTYGQTALHLAAQRGHVNTVLVVLAAGTPVSSKDSKGFTPLMYATKLRISNVDLIRVLLNYGPSPGVEEKDLEEGNTPLHWAIVGGVQSPYALSPILKAGASLDAANKAGFTPEELALSLGNQGLGGYLKTCRNIPIRARDVPLKRGLFLPLIQLLWCFGFVNTFGCWGCLGGAAGIGATSSLTYKIVQFDANWVPLGVALWSLVLIVASEAAFLWEEQAALRSMATLLPALVTLCFLYKSMATKPGYLAMDPSAREMAINRLAEEGRLNSETLCTTCIVEKTPRSKHCDTCGRCILRFDHHCPFVANCVGQNNHRFFVGFLFFAVVGISSFLWNLYSYGQAECGEWAMWRCVFGHSKFLGCTAILAAYHDVWIGLLLLTHLRMVLINMTTYESIKGRRWVDNTTHGKPFYVRYPTNCFRFFFRPGRESGRMAGAYGRVPTQDLDMMGKKDEDALDSMEGGASRDGGMNANESRVV</sequence>
<name>D7G7R7_ECTSI</name>
<feature type="transmembrane region" description="Helical" evidence="8">
    <location>
        <begin position="442"/>
        <end position="462"/>
    </location>
</feature>
<dbReference type="InParanoid" id="D7G7R7"/>
<dbReference type="InterPro" id="IPR002110">
    <property type="entry name" value="Ankyrin_rpt"/>
</dbReference>
<evidence type="ECO:0000256" key="1">
    <source>
        <dbReference type="ARBA" id="ARBA00004141"/>
    </source>
</evidence>
<keyword evidence="12" id="KW-1185">Reference proteome</keyword>
<comment type="subcellular location">
    <subcellularLocation>
        <location evidence="1">Membrane</location>
        <topology evidence="1">Multi-pass membrane protein</topology>
    </subcellularLocation>
</comment>
<comment type="domain">
    <text evidence="8">The DHHC domain is required for palmitoyltransferase activity.</text>
</comment>
<comment type="catalytic activity">
    <reaction evidence="8">
        <text>L-cysteinyl-[protein] + hexadecanoyl-CoA = S-hexadecanoyl-L-cysteinyl-[protein] + CoA</text>
        <dbReference type="Rhea" id="RHEA:36683"/>
        <dbReference type="Rhea" id="RHEA-COMP:10131"/>
        <dbReference type="Rhea" id="RHEA-COMP:11032"/>
        <dbReference type="ChEBI" id="CHEBI:29950"/>
        <dbReference type="ChEBI" id="CHEBI:57287"/>
        <dbReference type="ChEBI" id="CHEBI:57379"/>
        <dbReference type="ChEBI" id="CHEBI:74151"/>
        <dbReference type="EC" id="2.3.1.225"/>
    </reaction>
</comment>
<feature type="repeat" description="ANK" evidence="7">
    <location>
        <begin position="128"/>
        <end position="160"/>
    </location>
</feature>
<keyword evidence="6 8" id="KW-0472">Membrane</keyword>
<keyword evidence="8" id="KW-0012">Acyltransferase</keyword>
<evidence type="ECO:0000256" key="8">
    <source>
        <dbReference type="RuleBase" id="RU079119"/>
    </source>
</evidence>
<dbReference type="SMART" id="SM00248">
    <property type="entry name" value="ANK"/>
    <property type="match status" value="5"/>
</dbReference>
<dbReference type="InterPro" id="IPR036770">
    <property type="entry name" value="Ankyrin_rpt-contain_sf"/>
</dbReference>
<organism evidence="11 12">
    <name type="scientific">Ectocarpus siliculosus</name>
    <name type="common">Brown alga</name>
    <name type="synonym">Conferva siliculosa</name>
    <dbReference type="NCBI Taxonomy" id="2880"/>
    <lineage>
        <taxon>Eukaryota</taxon>
        <taxon>Sar</taxon>
        <taxon>Stramenopiles</taxon>
        <taxon>Ochrophyta</taxon>
        <taxon>PX clade</taxon>
        <taxon>Phaeophyceae</taxon>
        <taxon>Ectocarpales</taxon>
        <taxon>Ectocarpaceae</taxon>
        <taxon>Ectocarpus</taxon>
    </lineage>
</organism>
<keyword evidence="8" id="KW-0808">Transferase</keyword>
<proteinExistence type="inferred from homology"/>
<keyword evidence="2 8" id="KW-0812">Transmembrane</keyword>
<evidence type="ECO:0000256" key="5">
    <source>
        <dbReference type="ARBA" id="ARBA00023043"/>
    </source>
</evidence>
<evidence type="ECO:0000256" key="6">
    <source>
        <dbReference type="ARBA" id="ARBA00023136"/>
    </source>
</evidence>
<evidence type="ECO:0000256" key="4">
    <source>
        <dbReference type="ARBA" id="ARBA00022989"/>
    </source>
</evidence>
<evidence type="ECO:0000313" key="12">
    <source>
        <dbReference type="Proteomes" id="UP000002630"/>
    </source>
</evidence>
<evidence type="ECO:0000256" key="3">
    <source>
        <dbReference type="ARBA" id="ARBA00022737"/>
    </source>
</evidence>
<dbReference type="Gene3D" id="1.25.40.20">
    <property type="entry name" value="Ankyrin repeat-containing domain"/>
    <property type="match status" value="1"/>
</dbReference>